<accession>A0A143YHL6</accession>
<name>A0A143YHL6_9LACT</name>
<dbReference type="EMBL" id="FJNE01000003">
    <property type="protein sequence ID" value="CZQ89100.1"/>
    <property type="molecule type" value="Genomic_DNA"/>
</dbReference>
<evidence type="ECO:0000313" key="5">
    <source>
        <dbReference type="Proteomes" id="UP000242754"/>
    </source>
</evidence>
<keyword evidence="2 4" id="KW-0255">Endonuclease</keyword>
<dbReference type="Proteomes" id="UP000242754">
    <property type="component" value="Unassembled WGS sequence"/>
</dbReference>
<protein>
    <submittedName>
        <fullName evidence="4">Restriction endonuclease type ii ecorv</fullName>
    </submittedName>
</protein>
<dbReference type="OrthoDB" id="5917943at2"/>
<keyword evidence="3" id="KW-0378">Hydrolase</keyword>
<proteinExistence type="predicted"/>
<evidence type="ECO:0000256" key="1">
    <source>
        <dbReference type="ARBA" id="ARBA00022722"/>
    </source>
</evidence>
<dbReference type="Pfam" id="PF09233">
    <property type="entry name" value="Endonuc-EcoRV"/>
    <property type="match status" value="1"/>
</dbReference>
<dbReference type="InterPro" id="IPR011335">
    <property type="entry name" value="Restrct_endonuc-II-like"/>
</dbReference>
<keyword evidence="5" id="KW-1185">Reference proteome</keyword>
<sequence length="295" mass="34001">MASDLEFDFATLFYSKVCEMNIDWNVKGLIANADTVYAIGNDSKLLGRIFEIVSAPVIKAIADEYGYIVKTPDKQNTYPDFTLMRSEDDPQKIAIDIKTTYKQGNRKLNFTLGSFTSFMRNNTKNIQYPYSTYANHYVIGFIYERNLEAEEGSIVTYNDLDSLAIPYLNVDYFVRKKKDINGQKKGSGNTDNMSSIICTNVNEFKTFTGPFSNLPKKLYLHYWRNYSKNTESPKVYIDLDSYFNWLESSLDNINLPEVTIEQHRDLLSYKQAFLDWKSSYNSVVDESETVISTTI</sequence>
<dbReference type="AlphaFoldDB" id="A0A143YHL6"/>
<organism evidence="4 5">
    <name type="scientific">Trichococcus palustris</name>
    <dbReference type="NCBI Taxonomy" id="140314"/>
    <lineage>
        <taxon>Bacteria</taxon>
        <taxon>Bacillati</taxon>
        <taxon>Bacillota</taxon>
        <taxon>Bacilli</taxon>
        <taxon>Lactobacillales</taxon>
        <taxon>Carnobacteriaceae</taxon>
        <taxon>Trichococcus</taxon>
    </lineage>
</organism>
<dbReference type="InterPro" id="IPR037057">
    <property type="entry name" value="DNA_rep_MutH/T2_RE_sf"/>
</dbReference>
<evidence type="ECO:0000313" key="4">
    <source>
        <dbReference type="EMBL" id="CZQ89100.1"/>
    </source>
</evidence>
<reference evidence="4 5" key="1">
    <citation type="submission" date="2016-02" db="EMBL/GenBank/DDBJ databases">
        <authorList>
            <person name="Wen L."/>
            <person name="He K."/>
            <person name="Yang H."/>
        </authorList>
    </citation>
    <scope>NUCLEOTIDE SEQUENCE [LARGE SCALE GENOMIC DNA]</scope>
    <source>
        <strain evidence="4">Trichococcus palustris</strain>
    </source>
</reference>
<dbReference type="GO" id="GO:0004519">
    <property type="term" value="F:endonuclease activity"/>
    <property type="evidence" value="ECO:0007669"/>
    <property type="project" value="UniProtKB-KW"/>
</dbReference>
<evidence type="ECO:0000256" key="3">
    <source>
        <dbReference type="ARBA" id="ARBA00022801"/>
    </source>
</evidence>
<dbReference type="GO" id="GO:0016787">
    <property type="term" value="F:hydrolase activity"/>
    <property type="evidence" value="ECO:0007669"/>
    <property type="project" value="UniProtKB-KW"/>
</dbReference>
<dbReference type="GO" id="GO:0003677">
    <property type="term" value="F:DNA binding"/>
    <property type="evidence" value="ECO:0007669"/>
    <property type="project" value="InterPro"/>
</dbReference>
<dbReference type="RefSeq" id="WP_087032345.1">
    <property type="nucleotide sequence ID" value="NZ_FJNE01000003.1"/>
</dbReference>
<dbReference type="Gene3D" id="3.40.600.10">
    <property type="entry name" value="DNA mismatch repair MutH/Restriction endonuclease, type II"/>
    <property type="match status" value="1"/>
</dbReference>
<keyword evidence="1" id="KW-0540">Nuclease</keyword>
<dbReference type="SUPFAM" id="SSF52980">
    <property type="entry name" value="Restriction endonuclease-like"/>
    <property type="match status" value="1"/>
</dbReference>
<gene>
    <name evidence="4" type="ORF">Tpal_1092</name>
</gene>
<evidence type="ECO:0000256" key="2">
    <source>
        <dbReference type="ARBA" id="ARBA00022759"/>
    </source>
</evidence>
<dbReference type="InterPro" id="IPR015314">
    <property type="entry name" value="Restrct_endonuc_II_EcoRV"/>
</dbReference>
<dbReference type="CDD" id="cd22323">
    <property type="entry name" value="EcoRV-like"/>
    <property type="match status" value="1"/>
</dbReference>